<evidence type="ECO:0000259" key="4">
    <source>
        <dbReference type="PROSITE" id="PS01124"/>
    </source>
</evidence>
<reference evidence="5 6" key="1">
    <citation type="submission" date="2022-10" db="EMBL/GenBank/DDBJ databases">
        <title>Paenibacillus description and whole genome data of maize root bacterial community.</title>
        <authorList>
            <person name="Marton D."/>
            <person name="Farkas M."/>
            <person name="Cserhati M."/>
        </authorList>
    </citation>
    <scope>NUCLEOTIDE SEQUENCE [LARGE SCALE GENOMIC DNA]</scope>
    <source>
        <strain evidence="5 6">P96</strain>
    </source>
</reference>
<proteinExistence type="predicted"/>
<dbReference type="InterPro" id="IPR009057">
    <property type="entry name" value="Homeodomain-like_sf"/>
</dbReference>
<dbReference type="PANTHER" id="PTHR46796">
    <property type="entry name" value="HTH-TYPE TRANSCRIPTIONAL ACTIVATOR RHAS-RELATED"/>
    <property type="match status" value="1"/>
</dbReference>
<dbReference type="PROSITE" id="PS00041">
    <property type="entry name" value="HTH_ARAC_FAMILY_1"/>
    <property type="match status" value="1"/>
</dbReference>
<dbReference type="Gene3D" id="1.10.10.60">
    <property type="entry name" value="Homeodomain-like"/>
    <property type="match status" value="2"/>
</dbReference>
<accession>A0ABT9FTK4</accession>
<keyword evidence="6" id="KW-1185">Reference proteome</keyword>
<comment type="caution">
    <text evidence="5">The sequence shown here is derived from an EMBL/GenBank/DDBJ whole genome shotgun (WGS) entry which is preliminary data.</text>
</comment>
<dbReference type="Pfam" id="PF12833">
    <property type="entry name" value="HTH_18"/>
    <property type="match status" value="1"/>
</dbReference>
<dbReference type="RefSeq" id="WP_305755401.1">
    <property type="nucleotide sequence ID" value="NZ_JAPCKK010000016.1"/>
</dbReference>
<dbReference type="InterPro" id="IPR018060">
    <property type="entry name" value="HTH_AraC"/>
</dbReference>
<evidence type="ECO:0000313" key="5">
    <source>
        <dbReference type="EMBL" id="MDP4097826.1"/>
    </source>
</evidence>
<protein>
    <submittedName>
        <fullName evidence="5">AraC family transcriptional regulator</fullName>
    </submittedName>
</protein>
<keyword evidence="3" id="KW-0804">Transcription</keyword>
<dbReference type="SMART" id="SM00342">
    <property type="entry name" value="HTH_ARAC"/>
    <property type="match status" value="1"/>
</dbReference>
<dbReference type="Proteomes" id="UP001241848">
    <property type="component" value="Unassembled WGS sequence"/>
</dbReference>
<evidence type="ECO:0000256" key="3">
    <source>
        <dbReference type="ARBA" id="ARBA00023163"/>
    </source>
</evidence>
<dbReference type="InterPro" id="IPR018062">
    <property type="entry name" value="HTH_AraC-typ_CS"/>
</dbReference>
<dbReference type="InterPro" id="IPR050204">
    <property type="entry name" value="AraC_XylS_family_regulators"/>
</dbReference>
<dbReference type="PROSITE" id="PS01124">
    <property type="entry name" value="HTH_ARAC_FAMILY_2"/>
    <property type="match status" value="1"/>
</dbReference>
<keyword evidence="1" id="KW-0805">Transcription regulation</keyword>
<evidence type="ECO:0000313" key="6">
    <source>
        <dbReference type="Proteomes" id="UP001241848"/>
    </source>
</evidence>
<dbReference type="PANTHER" id="PTHR46796:SF15">
    <property type="entry name" value="BLL1074 PROTEIN"/>
    <property type="match status" value="1"/>
</dbReference>
<sequence>MLGRTTYLWHHYWQNKKEFAKNSDIYPVWTLFAVENGSFSYIIGEIEGDGTEGDLVLCPPDIPFGRKVIQPLSFHFLHFNVEPNPILDSCMYFYPLQTGAMRISRDWLPRFHSTCALLREMPAPQGAVGEHQPAVFQHLLDDLLLTASLKPPAPAVQTAVHDPLMAQAWARLTEEACGKINLRGLARELKLTPVQLTRRFRAAYAVNPSEYVTSLRMRRACRLLEESMLTLEEIAEQCGYENGYYLSRVFRKQLGMSPSAYRDRSRV</sequence>
<feature type="domain" description="HTH araC/xylS-type" evidence="4">
    <location>
        <begin position="162"/>
        <end position="264"/>
    </location>
</feature>
<keyword evidence="2" id="KW-0238">DNA-binding</keyword>
<name>A0ABT9FTK4_9BACL</name>
<evidence type="ECO:0000256" key="2">
    <source>
        <dbReference type="ARBA" id="ARBA00023125"/>
    </source>
</evidence>
<gene>
    <name evidence="5" type="ORF">OIN60_13705</name>
</gene>
<evidence type="ECO:0000256" key="1">
    <source>
        <dbReference type="ARBA" id="ARBA00023015"/>
    </source>
</evidence>
<dbReference type="EMBL" id="JAPCKK010000016">
    <property type="protein sequence ID" value="MDP4097826.1"/>
    <property type="molecule type" value="Genomic_DNA"/>
</dbReference>
<organism evidence="5 6">
    <name type="scientific">Paenibacillus zeirhizosphaerae</name>
    <dbReference type="NCBI Taxonomy" id="2987519"/>
    <lineage>
        <taxon>Bacteria</taxon>
        <taxon>Bacillati</taxon>
        <taxon>Bacillota</taxon>
        <taxon>Bacilli</taxon>
        <taxon>Bacillales</taxon>
        <taxon>Paenibacillaceae</taxon>
        <taxon>Paenibacillus</taxon>
    </lineage>
</organism>
<dbReference type="SUPFAM" id="SSF46689">
    <property type="entry name" value="Homeodomain-like"/>
    <property type="match status" value="2"/>
</dbReference>